<dbReference type="AlphaFoldDB" id="A0A512D452"/>
<comment type="caution">
    <text evidence="2">The sequence shown here is derived from an EMBL/GenBank/DDBJ whole genome shotgun (WGS) entry which is preliminary data.</text>
</comment>
<keyword evidence="3" id="KW-1185">Reference proteome</keyword>
<evidence type="ECO:0000256" key="1">
    <source>
        <dbReference type="SAM" id="MobiDB-lite"/>
    </source>
</evidence>
<dbReference type="RefSeq" id="WP_222594144.1">
    <property type="nucleotide sequence ID" value="NZ_BJYX01000017.1"/>
</dbReference>
<feature type="compositionally biased region" description="Basic and acidic residues" evidence="1">
    <location>
        <begin position="74"/>
        <end position="85"/>
    </location>
</feature>
<dbReference type="Proteomes" id="UP000321534">
    <property type="component" value="Unassembled WGS sequence"/>
</dbReference>
<organism evidence="2 3">
    <name type="scientific">Terrabacter aerolatus</name>
    <dbReference type="NCBI Taxonomy" id="422442"/>
    <lineage>
        <taxon>Bacteria</taxon>
        <taxon>Bacillati</taxon>
        <taxon>Actinomycetota</taxon>
        <taxon>Actinomycetes</taxon>
        <taxon>Micrococcales</taxon>
        <taxon>Intrasporangiaceae</taxon>
        <taxon>Terrabacter</taxon>
    </lineage>
</organism>
<evidence type="ECO:0000313" key="3">
    <source>
        <dbReference type="Proteomes" id="UP000321534"/>
    </source>
</evidence>
<gene>
    <name evidence="2" type="ORF">TAE01_30520</name>
</gene>
<dbReference type="EMBL" id="BJYX01000017">
    <property type="protein sequence ID" value="GEO31242.1"/>
    <property type="molecule type" value="Genomic_DNA"/>
</dbReference>
<protein>
    <submittedName>
        <fullName evidence="2">Uncharacterized protein</fullName>
    </submittedName>
</protein>
<feature type="region of interest" description="Disordered" evidence="1">
    <location>
        <begin position="38"/>
        <end position="85"/>
    </location>
</feature>
<sequence>MVAGVVLIAVALGSSGHGFWWLFGLFWMLPHVAGRSHGCVGRAGGTSRRGRLHDETAPSARPVQSPSFPSQPDPTRDRHEAFPSR</sequence>
<name>A0A512D452_9MICO</name>
<accession>A0A512D452</accession>
<reference evidence="2 3" key="1">
    <citation type="submission" date="2019-07" db="EMBL/GenBank/DDBJ databases">
        <title>Whole genome shotgun sequence of Terrabacter aerolatus NBRC 106305.</title>
        <authorList>
            <person name="Hosoyama A."/>
            <person name="Uohara A."/>
            <person name="Ohji S."/>
            <person name="Ichikawa N."/>
        </authorList>
    </citation>
    <scope>NUCLEOTIDE SEQUENCE [LARGE SCALE GENOMIC DNA]</scope>
    <source>
        <strain evidence="2 3">NBRC 106305</strain>
    </source>
</reference>
<proteinExistence type="predicted"/>
<evidence type="ECO:0000313" key="2">
    <source>
        <dbReference type="EMBL" id="GEO31242.1"/>
    </source>
</evidence>